<keyword evidence="5" id="KW-0418">Kinase</keyword>
<keyword evidence="4" id="KW-0808">Transferase</keyword>
<dbReference type="PANTHER" id="PTHR42878:SF13">
    <property type="entry name" value="HISTIDINE KINASE"/>
    <property type="match status" value="1"/>
</dbReference>
<evidence type="ECO:0000256" key="4">
    <source>
        <dbReference type="ARBA" id="ARBA00022679"/>
    </source>
</evidence>
<dbReference type="PANTHER" id="PTHR42878">
    <property type="entry name" value="TWO-COMPONENT HISTIDINE KINASE"/>
    <property type="match status" value="1"/>
</dbReference>
<dbReference type="Gene3D" id="3.30.450.40">
    <property type="match status" value="1"/>
</dbReference>
<dbReference type="InterPro" id="IPR003661">
    <property type="entry name" value="HisK_dim/P_dom"/>
</dbReference>
<protein>
    <recommendedName>
        <fullName evidence="2">histidine kinase</fullName>
        <ecNumber evidence="2">2.7.13.3</ecNumber>
    </recommendedName>
</protein>
<dbReference type="InterPro" id="IPR003018">
    <property type="entry name" value="GAF"/>
</dbReference>
<dbReference type="Pfam" id="PF01590">
    <property type="entry name" value="GAF"/>
    <property type="match status" value="1"/>
</dbReference>
<dbReference type="Proteomes" id="UP001595665">
    <property type="component" value="Unassembled WGS sequence"/>
</dbReference>
<comment type="catalytic activity">
    <reaction evidence="1">
        <text>ATP + protein L-histidine = ADP + protein N-phospho-L-histidine.</text>
        <dbReference type="EC" id="2.7.13.3"/>
    </reaction>
</comment>
<dbReference type="EMBL" id="JBHRVV010000001">
    <property type="protein sequence ID" value="MFC3459415.1"/>
    <property type="molecule type" value="Genomic_DNA"/>
</dbReference>
<dbReference type="Pfam" id="PF02518">
    <property type="entry name" value="HATPase_c"/>
    <property type="match status" value="1"/>
</dbReference>
<dbReference type="SUPFAM" id="SSF55874">
    <property type="entry name" value="ATPase domain of HSP90 chaperone/DNA topoisomerase II/histidine kinase"/>
    <property type="match status" value="1"/>
</dbReference>
<organism evidence="7 8">
    <name type="scientific">Massilia haematophila</name>
    <dbReference type="NCBI Taxonomy" id="457923"/>
    <lineage>
        <taxon>Bacteria</taxon>
        <taxon>Pseudomonadati</taxon>
        <taxon>Pseudomonadota</taxon>
        <taxon>Betaproteobacteria</taxon>
        <taxon>Burkholderiales</taxon>
        <taxon>Oxalobacteraceae</taxon>
        <taxon>Telluria group</taxon>
        <taxon>Massilia</taxon>
    </lineage>
</organism>
<dbReference type="SMART" id="SM00387">
    <property type="entry name" value="HATPase_c"/>
    <property type="match status" value="1"/>
</dbReference>
<dbReference type="CDD" id="cd00082">
    <property type="entry name" value="HisKA"/>
    <property type="match status" value="1"/>
</dbReference>
<dbReference type="InterPro" id="IPR029016">
    <property type="entry name" value="GAF-like_dom_sf"/>
</dbReference>
<dbReference type="EC" id="2.7.13.3" evidence="2"/>
<dbReference type="Gene3D" id="1.10.287.130">
    <property type="match status" value="1"/>
</dbReference>
<name>A0ABV7PMN7_9BURK</name>
<dbReference type="InterPro" id="IPR050351">
    <property type="entry name" value="BphY/WalK/GraS-like"/>
</dbReference>
<dbReference type="InterPro" id="IPR036097">
    <property type="entry name" value="HisK_dim/P_sf"/>
</dbReference>
<dbReference type="Gene3D" id="3.30.565.10">
    <property type="entry name" value="Histidine kinase-like ATPase, C-terminal domain"/>
    <property type="match status" value="1"/>
</dbReference>
<dbReference type="SUPFAM" id="SSF55781">
    <property type="entry name" value="GAF domain-like"/>
    <property type="match status" value="1"/>
</dbReference>
<evidence type="ECO:0000256" key="3">
    <source>
        <dbReference type="ARBA" id="ARBA00022553"/>
    </source>
</evidence>
<dbReference type="CDD" id="cd00075">
    <property type="entry name" value="HATPase"/>
    <property type="match status" value="1"/>
</dbReference>
<keyword evidence="3" id="KW-0597">Phosphoprotein</keyword>
<keyword evidence="8" id="KW-1185">Reference proteome</keyword>
<sequence length="393" mass="43100">MVVDLRKRVDEIQAISAVPKILETVAAMTGLGFVCIAHVTDENWLTCAVLDRLEFGLKPGDELDVTTTLCEEVRDTGRAVIIDNVAESAAYCAHHTPRIYGFQSYFSIPIFRADGSYFGTLCGLDPRPMTLSDTVTVSTLQLFAELISKQLDDETRQEATRTDLLSERGTAELREQFIAVLGHDLRTPLGAITMGADLLALKVREPELRPVIERIRSSARRMAALVDDVVDFTRGRMGSGIGLNLRRHDSVHLTLEQVVDELRGLHPEHRIVASIPPQLCLHCDPERLAQLLSNLLKNALVHGSADAPVRVEARTEGGVFTMTVSNQGQDLRPEVIGQLFKPYWRAASRPGSEGLGLGLYIVDQIARAHGGRIDVRSGAGRTSFTFTLDGQAA</sequence>
<proteinExistence type="predicted"/>
<keyword evidence="7" id="KW-0067">ATP-binding</keyword>
<dbReference type="InterPro" id="IPR036890">
    <property type="entry name" value="HATPase_C_sf"/>
</dbReference>
<evidence type="ECO:0000259" key="6">
    <source>
        <dbReference type="PROSITE" id="PS50109"/>
    </source>
</evidence>
<accession>A0ABV7PMN7</accession>
<dbReference type="PRINTS" id="PR00344">
    <property type="entry name" value="BCTRLSENSOR"/>
</dbReference>
<dbReference type="Pfam" id="PF00512">
    <property type="entry name" value="HisKA"/>
    <property type="match status" value="1"/>
</dbReference>
<dbReference type="InterPro" id="IPR004358">
    <property type="entry name" value="Sig_transdc_His_kin-like_C"/>
</dbReference>
<evidence type="ECO:0000313" key="7">
    <source>
        <dbReference type="EMBL" id="MFC3459415.1"/>
    </source>
</evidence>
<dbReference type="PROSITE" id="PS50109">
    <property type="entry name" value="HIS_KIN"/>
    <property type="match status" value="1"/>
</dbReference>
<evidence type="ECO:0000313" key="8">
    <source>
        <dbReference type="Proteomes" id="UP001595665"/>
    </source>
</evidence>
<gene>
    <name evidence="7" type="ORF">ACFOPH_14355</name>
</gene>
<dbReference type="GO" id="GO:0005524">
    <property type="term" value="F:ATP binding"/>
    <property type="evidence" value="ECO:0007669"/>
    <property type="project" value="UniProtKB-KW"/>
</dbReference>
<comment type="caution">
    <text evidence="7">The sequence shown here is derived from an EMBL/GenBank/DDBJ whole genome shotgun (WGS) entry which is preliminary data.</text>
</comment>
<dbReference type="SUPFAM" id="SSF47384">
    <property type="entry name" value="Homodimeric domain of signal transducing histidine kinase"/>
    <property type="match status" value="1"/>
</dbReference>
<evidence type="ECO:0000256" key="1">
    <source>
        <dbReference type="ARBA" id="ARBA00000085"/>
    </source>
</evidence>
<dbReference type="SMART" id="SM00388">
    <property type="entry name" value="HisKA"/>
    <property type="match status" value="1"/>
</dbReference>
<dbReference type="RefSeq" id="WP_379735976.1">
    <property type="nucleotide sequence ID" value="NZ_JBHRVV010000001.1"/>
</dbReference>
<dbReference type="InterPro" id="IPR005467">
    <property type="entry name" value="His_kinase_dom"/>
</dbReference>
<keyword evidence="7" id="KW-0547">Nucleotide-binding</keyword>
<reference evidence="8" key="1">
    <citation type="journal article" date="2019" name="Int. J. Syst. Evol. Microbiol.">
        <title>The Global Catalogue of Microorganisms (GCM) 10K type strain sequencing project: providing services to taxonomists for standard genome sequencing and annotation.</title>
        <authorList>
            <consortium name="The Broad Institute Genomics Platform"/>
            <consortium name="The Broad Institute Genome Sequencing Center for Infectious Disease"/>
            <person name="Wu L."/>
            <person name="Ma J."/>
        </authorList>
    </citation>
    <scope>NUCLEOTIDE SEQUENCE [LARGE SCALE GENOMIC DNA]</scope>
    <source>
        <strain evidence="8">CCM 7480</strain>
    </source>
</reference>
<evidence type="ECO:0000256" key="2">
    <source>
        <dbReference type="ARBA" id="ARBA00012438"/>
    </source>
</evidence>
<dbReference type="SMART" id="SM00065">
    <property type="entry name" value="GAF"/>
    <property type="match status" value="1"/>
</dbReference>
<feature type="domain" description="Histidine kinase" evidence="6">
    <location>
        <begin position="180"/>
        <end position="392"/>
    </location>
</feature>
<evidence type="ECO:0000256" key="5">
    <source>
        <dbReference type="ARBA" id="ARBA00022777"/>
    </source>
</evidence>
<dbReference type="InterPro" id="IPR003594">
    <property type="entry name" value="HATPase_dom"/>
</dbReference>